<dbReference type="OrthoDB" id="3928741at2"/>
<reference evidence="2 3" key="1">
    <citation type="submission" date="2019-01" db="EMBL/GenBank/DDBJ databases">
        <title>Lactibacter flavus gen. nov., sp. nov., a novel bacterium of the family Propionibacteriaceae isolated from raw milk and dairy products.</title>
        <authorList>
            <person name="Huptas C."/>
            <person name="Wenning M."/>
            <person name="Breitenwieser F."/>
            <person name="Doll E."/>
            <person name="Von Neubeck M."/>
            <person name="Busse H.-J."/>
            <person name="Scherer S."/>
        </authorList>
    </citation>
    <scope>NUCLEOTIDE SEQUENCE [LARGE SCALE GENOMIC DNA]</scope>
    <source>
        <strain evidence="2 3">KCTC 33808</strain>
    </source>
</reference>
<dbReference type="RefSeq" id="WP_131168513.1">
    <property type="nucleotide sequence ID" value="NZ_SDMQ01000009.1"/>
</dbReference>
<dbReference type="Gene3D" id="1.10.10.10">
    <property type="entry name" value="Winged helix-like DNA-binding domain superfamily/Winged helix DNA-binding domain"/>
    <property type="match status" value="1"/>
</dbReference>
<dbReference type="PRINTS" id="PR00046">
    <property type="entry name" value="SIGMA70FCT"/>
</dbReference>
<dbReference type="Gene3D" id="1.10.150.20">
    <property type="entry name" value="5' to 3' exonuclease, C-terminal subdomain"/>
    <property type="match status" value="1"/>
</dbReference>
<name>A0A4Q9KEM8_9ACTN</name>
<dbReference type="AlphaFoldDB" id="A0A4Q9KEM8"/>
<evidence type="ECO:0000313" key="3">
    <source>
        <dbReference type="Proteomes" id="UP000292373"/>
    </source>
</evidence>
<dbReference type="InterPro" id="IPR007630">
    <property type="entry name" value="RNA_pol_sigma70_r4"/>
</dbReference>
<dbReference type="InterPro" id="IPR013324">
    <property type="entry name" value="RNA_pol_sigma_r3/r4-like"/>
</dbReference>
<dbReference type="GO" id="GO:0003700">
    <property type="term" value="F:DNA-binding transcription factor activity"/>
    <property type="evidence" value="ECO:0007669"/>
    <property type="project" value="InterPro"/>
</dbReference>
<keyword evidence="3" id="KW-1185">Reference proteome</keyword>
<dbReference type="InterPro" id="IPR036388">
    <property type="entry name" value="WH-like_DNA-bd_sf"/>
</dbReference>
<evidence type="ECO:0000313" key="2">
    <source>
        <dbReference type="EMBL" id="TBT84006.1"/>
    </source>
</evidence>
<accession>A0A4Q9KEM8</accession>
<comment type="caution">
    <text evidence="2">The sequence shown here is derived from an EMBL/GenBank/DDBJ whole genome shotgun (WGS) entry which is preliminary data.</text>
</comment>
<dbReference type="EMBL" id="SDMQ01000009">
    <property type="protein sequence ID" value="TBT84006.1"/>
    <property type="molecule type" value="Genomic_DNA"/>
</dbReference>
<dbReference type="GO" id="GO:0006352">
    <property type="term" value="P:DNA-templated transcription initiation"/>
    <property type="evidence" value="ECO:0007669"/>
    <property type="project" value="InterPro"/>
</dbReference>
<dbReference type="SUPFAM" id="SSF88659">
    <property type="entry name" value="Sigma3 and sigma4 domains of RNA polymerase sigma factors"/>
    <property type="match status" value="1"/>
</dbReference>
<organism evidence="2 3">
    <name type="scientific">Propioniciclava sinopodophylli</name>
    <dbReference type="NCBI Taxonomy" id="1837344"/>
    <lineage>
        <taxon>Bacteria</taxon>
        <taxon>Bacillati</taxon>
        <taxon>Actinomycetota</taxon>
        <taxon>Actinomycetes</taxon>
        <taxon>Propionibacteriales</taxon>
        <taxon>Propionibacteriaceae</taxon>
        <taxon>Propioniciclava</taxon>
    </lineage>
</organism>
<protein>
    <recommendedName>
        <fullName evidence="1">RNA polymerase sigma-70 region 4 domain-containing protein</fullName>
    </recommendedName>
</protein>
<dbReference type="Pfam" id="PF04545">
    <property type="entry name" value="Sigma70_r4"/>
    <property type="match status" value="1"/>
</dbReference>
<gene>
    <name evidence="2" type="ORF">ET989_10105</name>
</gene>
<feature type="domain" description="RNA polymerase sigma-70 region 4" evidence="1">
    <location>
        <begin position="240"/>
        <end position="287"/>
    </location>
</feature>
<evidence type="ECO:0000259" key="1">
    <source>
        <dbReference type="Pfam" id="PF04545"/>
    </source>
</evidence>
<dbReference type="SUPFAM" id="SSF47789">
    <property type="entry name" value="C-terminal domain of RNA polymerase alpha subunit"/>
    <property type="match status" value="1"/>
</dbReference>
<proteinExistence type="predicted"/>
<sequence>MSEVDEEGHRVVVWSQVFPWAAVADEERSDWWDEPVGDGSDADREARLSVIAQLAHSLTRVRLAALFPGLDPQANLLWMGLPIRARNVFNRERMHTWRDLGDKTLDDVLDWRNMGVGTVDALLEFLAAESLAAALREPGLGFEDANEWDASDPEVVGGTAIQVPTKVSAPWSEAVHRAVEPLARWNALVGHPNAPLLRVSAPVGGPDVVAGVAGRGLLTAAQLLGDDAVDIADLLEDQLGLLEPREMVILKERMLADDPVTLDQLGQRFDVTRERIRQIETRLRSKLLDFVQQDQALRTLFAVLDSLVGEVTALEDVLQVMPALGRTLATVNQPVWRLLDRLGDSFEVRGGWCVRRTYEEAVGRTKVRLEEAADGNGLVPLTGLRFVQTIDPARQARLDEEWIAACGYPIAAGHVLVRARSLGDWGVAVLALEGEPLEAEAILARIGVERSLGSLRNALALEPRVIRVDRDVFALADWGLEEYGGIRQMIKDQVDAGGGHVLLTDLLEHAERYAVARSSVIAYASAHPFVCTSGVVQYMPRAAAGNGREPARTKRLFRGDAEWRLRITVTNDHLRGSGFPIPSAAASLVGLQPGQTQLLSATFGEQAVRWTGLQPSLGSIRARLLEMGVGLGEDVFLVLQDDRVFDIRRAERPTGRPLLDAARLTGSRLQRDSSDHEITFHLAQAVQAEGALGMEALRGVYFQRGDEDVAALLLDAQEHQERDTCEPTDGSQKELSLAVTALNGE</sequence>
<dbReference type="Proteomes" id="UP000292373">
    <property type="component" value="Unassembled WGS sequence"/>
</dbReference>
<dbReference type="InterPro" id="IPR000943">
    <property type="entry name" value="RNA_pol_sigma70"/>
</dbReference>